<dbReference type="SMART" id="SM00135">
    <property type="entry name" value="LY"/>
    <property type="match status" value="3"/>
</dbReference>
<dbReference type="Proteomes" id="UP000324222">
    <property type="component" value="Unassembled WGS sequence"/>
</dbReference>
<reference evidence="4 5" key="1">
    <citation type="submission" date="2019-05" db="EMBL/GenBank/DDBJ databases">
        <title>Another draft genome of Portunus trituberculatus and its Hox gene families provides insights of decapod evolution.</title>
        <authorList>
            <person name="Jeong J.-H."/>
            <person name="Song I."/>
            <person name="Kim S."/>
            <person name="Choi T."/>
            <person name="Kim D."/>
            <person name="Ryu S."/>
            <person name="Kim W."/>
        </authorList>
    </citation>
    <scope>NUCLEOTIDE SEQUENCE [LARGE SCALE GENOMIC DNA]</scope>
    <source>
        <tissue evidence="4">Muscle</tissue>
    </source>
</reference>
<evidence type="ECO:0000313" key="5">
    <source>
        <dbReference type="Proteomes" id="UP000324222"/>
    </source>
</evidence>
<dbReference type="OrthoDB" id="6345916at2759"/>
<organism evidence="4 5">
    <name type="scientific">Portunus trituberculatus</name>
    <name type="common">Swimming crab</name>
    <name type="synonym">Neptunus trituberculatus</name>
    <dbReference type="NCBI Taxonomy" id="210409"/>
    <lineage>
        <taxon>Eukaryota</taxon>
        <taxon>Metazoa</taxon>
        <taxon>Ecdysozoa</taxon>
        <taxon>Arthropoda</taxon>
        <taxon>Crustacea</taxon>
        <taxon>Multicrustacea</taxon>
        <taxon>Malacostraca</taxon>
        <taxon>Eumalacostraca</taxon>
        <taxon>Eucarida</taxon>
        <taxon>Decapoda</taxon>
        <taxon>Pleocyemata</taxon>
        <taxon>Brachyura</taxon>
        <taxon>Eubrachyura</taxon>
        <taxon>Portunoidea</taxon>
        <taxon>Portunidae</taxon>
        <taxon>Portuninae</taxon>
        <taxon>Portunus</taxon>
    </lineage>
</organism>
<keyword evidence="4" id="KW-0675">Receptor</keyword>
<dbReference type="InterPro" id="IPR011042">
    <property type="entry name" value="6-blade_b-propeller_TolB-like"/>
</dbReference>
<keyword evidence="4" id="KW-0449">Lipoprotein</keyword>
<evidence type="ECO:0000256" key="2">
    <source>
        <dbReference type="PROSITE-ProRule" id="PRU00461"/>
    </source>
</evidence>
<comment type="caution">
    <text evidence="4">The sequence shown here is derived from an EMBL/GenBank/DDBJ whole genome shotgun (WGS) entry which is preliminary data.</text>
</comment>
<evidence type="ECO:0000256" key="3">
    <source>
        <dbReference type="SAM" id="MobiDB-lite"/>
    </source>
</evidence>
<proteinExistence type="predicted"/>
<feature type="region of interest" description="Disordered" evidence="3">
    <location>
        <begin position="248"/>
        <end position="268"/>
    </location>
</feature>
<dbReference type="PROSITE" id="PS51120">
    <property type="entry name" value="LDLRB"/>
    <property type="match status" value="1"/>
</dbReference>
<name>A0A5B7E444_PORTR</name>
<accession>A0A5B7E444</accession>
<dbReference type="Gene3D" id="2.120.10.30">
    <property type="entry name" value="TolB, C-terminal domain"/>
    <property type="match status" value="1"/>
</dbReference>
<dbReference type="InterPro" id="IPR000033">
    <property type="entry name" value="LDLR_classB_rpt"/>
</dbReference>
<protein>
    <submittedName>
        <fullName evidence="4">Low-density lipoprotein receptor-related protein 1</fullName>
    </submittedName>
</protein>
<dbReference type="SUPFAM" id="SSF63825">
    <property type="entry name" value="YWTD domain"/>
    <property type="match status" value="1"/>
</dbReference>
<feature type="repeat" description="LDL-receptor class B" evidence="2">
    <location>
        <begin position="141"/>
        <end position="183"/>
    </location>
</feature>
<dbReference type="PANTHER" id="PTHR46513:SF13">
    <property type="entry name" value="EGF-LIKE DOMAIN-CONTAINING PROTEIN"/>
    <property type="match status" value="1"/>
</dbReference>
<keyword evidence="5" id="KW-1185">Reference proteome</keyword>
<dbReference type="PANTHER" id="PTHR46513">
    <property type="entry name" value="VITELLOGENIN RECEPTOR-LIKE PROTEIN-RELATED-RELATED"/>
    <property type="match status" value="1"/>
</dbReference>
<dbReference type="AlphaFoldDB" id="A0A5B7E444"/>
<sequence length="268" mass="29669">MLLVASGTQYKESGSAFLLIAQDDGIRQLFLDGSRNVQIVHSGNASVIGLGYDPVTRTMFWSTFGNVLKAEVVPNAVTHKLLRDGFIVAEGLAVDWTGRNLYLTDPKMKHIMVCKMDGSSCYSLLSGLGHPRAIQLDMVNRYMYWTDVKDGTIRKAGMDGTNHDVVAMNGVLWPNAMALDLPAGRLYWLDANKDHAFSIKLDGTDQKHSRAKPLPTQHSRATHTRNHWARQGTQGPYFSFQLCDSNSLTHSQRQRPGQYSGRSGTGIS</sequence>
<dbReference type="InterPro" id="IPR050778">
    <property type="entry name" value="Cueball_EGF_LRP_Nidogen"/>
</dbReference>
<feature type="region of interest" description="Disordered" evidence="3">
    <location>
        <begin position="203"/>
        <end position="226"/>
    </location>
</feature>
<keyword evidence="1" id="KW-0245">EGF-like domain</keyword>
<dbReference type="Pfam" id="PF00058">
    <property type="entry name" value="Ldl_recept_b"/>
    <property type="match status" value="1"/>
</dbReference>
<evidence type="ECO:0000313" key="4">
    <source>
        <dbReference type="EMBL" id="MPC27926.1"/>
    </source>
</evidence>
<gene>
    <name evidence="4" type="primary">LRP1_2</name>
    <name evidence="4" type="ORF">E2C01_021114</name>
</gene>
<evidence type="ECO:0000256" key="1">
    <source>
        <dbReference type="ARBA" id="ARBA00022536"/>
    </source>
</evidence>
<dbReference type="EMBL" id="VSRR010001827">
    <property type="protein sequence ID" value="MPC27926.1"/>
    <property type="molecule type" value="Genomic_DNA"/>
</dbReference>
<feature type="compositionally biased region" description="Polar residues" evidence="3">
    <location>
        <begin position="248"/>
        <end position="262"/>
    </location>
</feature>